<dbReference type="InterPro" id="IPR053745">
    <property type="entry name" value="Viral_Tail_Comp_sf"/>
</dbReference>
<protein>
    <submittedName>
        <fullName evidence="1">DUF3168 domain-containing protein</fullName>
    </submittedName>
</protein>
<reference evidence="2 3" key="2">
    <citation type="journal article" date="2022" name="Int. J. Syst. Evol. Microbiol.">
        <title>Strains of Bradyrhizobium barranii sp. nov. associated with legumes native to Canada are symbionts of soybeans and belong to different subspecies (subsp. barranii subsp. nov. and subsp. apii subsp. nov.) and symbiovars (sv. glycinearum and sv. septentrionale).</title>
        <authorList>
            <person name="Bromfield E.S.P."/>
            <person name="Cloutier S."/>
            <person name="Wasai-Hara S."/>
            <person name="Minamisawa K."/>
        </authorList>
    </citation>
    <scope>NUCLEOTIDE SEQUENCE [LARGE SCALE GENOMIC DNA]</scope>
    <source>
        <strain evidence="2 3">144S4</strain>
    </source>
</reference>
<dbReference type="RefSeq" id="WP_208086691.1">
    <property type="nucleotide sequence ID" value="NZ_CP086136.1"/>
</dbReference>
<dbReference type="AlphaFoldDB" id="A0A939MEC4"/>
<dbReference type="KEGG" id="bban:J4G43_025770"/>
<reference evidence="1" key="1">
    <citation type="submission" date="2021-03" db="EMBL/GenBank/DDBJ databases">
        <title>Whole Genome Sequence of Bradyrhizobium sp. Strain 144S4.</title>
        <authorList>
            <person name="Bromfield E.S.P."/>
            <person name="Cloutier S."/>
        </authorList>
    </citation>
    <scope>NUCLEOTIDE SEQUENCE [LARGE SCALE GENOMIC DNA]</scope>
    <source>
        <strain evidence="1">144S4</strain>
    </source>
</reference>
<evidence type="ECO:0000313" key="2">
    <source>
        <dbReference type="EMBL" id="UEM17342.1"/>
    </source>
</evidence>
<dbReference type="EMBL" id="CP086136">
    <property type="protein sequence ID" value="UEM17342.1"/>
    <property type="molecule type" value="Genomic_DNA"/>
</dbReference>
<dbReference type="EMBL" id="JAGEMI010000001">
    <property type="protein sequence ID" value="MBO1864587.1"/>
    <property type="molecule type" value="Genomic_DNA"/>
</dbReference>
<dbReference type="Gene3D" id="3.30.2000.30">
    <property type="match status" value="1"/>
</dbReference>
<proteinExistence type="predicted"/>
<dbReference type="Proteomes" id="UP000664702">
    <property type="component" value="Chromosome"/>
</dbReference>
<evidence type="ECO:0000313" key="1">
    <source>
        <dbReference type="EMBL" id="MBO1864587.1"/>
    </source>
</evidence>
<gene>
    <name evidence="2" type="ORF">J4G43_025770</name>
    <name evidence="1" type="ORF">J4G43_27775</name>
</gene>
<dbReference type="Pfam" id="PF11367">
    <property type="entry name" value="Tail_completion_gp17"/>
    <property type="match status" value="1"/>
</dbReference>
<dbReference type="InterPro" id="IPR021508">
    <property type="entry name" value="Gp17-like"/>
</dbReference>
<sequence>MRDPSLPLQDALIKALRADGVLPLVGKRVYDQVQSAPTYPYVSLGDGQVLPDKAECVDGVEVSLQIDVWSRGVGYVEAKQIGAAIIEALDDQPLTVAGFNVTVFELSDAQYLRDPDGQTRHGAIAFRALLEAST</sequence>
<accession>A0A939MEC4</accession>
<name>A0A939MEC4_9BRAD</name>
<organism evidence="1">
    <name type="scientific">Bradyrhizobium barranii subsp. barranii</name>
    <dbReference type="NCBI Taxonomy" id="2823807"/>
    <lineage>
        <taxon>Bacteria</taxon>
        <taxon>Pseudomonadati</taxon>
        <taxon>Pseudomonadota</taxon>
        <taxon>Alphaproteobacteria</taxon>
        <taxon>Hyphomicrobiales</taxon>
        <taxon>Nitrobacteraceae</taxon>
        <taxon>Bradyrhizobium</taxon>
        <taxon>Bradyrhizobium barranii</taxon>
    </lineage>
</organism>
<evidence type="ECO:0000313" key="3">
    <source>
        <dbReference type="Proteomes" id="UP000664702"/>
    </source>
</evidence>